<organism evidence="13 14">
    <name type="scientific">Plectus sambesii</name>
    <dbReference type="NCBI Taxonomy" id="2011161"/>
    <lineage>
        <taxon>Eukaryota</taxon>
        <taxon>Metazoa</taxon>
        <taxon>Ecdysozoa</taxon>
        <taxon>Nematoda</taxon>
        <taxon>Chromadorea</taxon>
        <taxon>Plectida</taxon>
        <taxon>Plectina</taxon>
        <taxon>Plectoidea</taxon>
        <taxon>Plectidae</taxon>
        <taxon>Plectus</taxon>
    </lineage>
</organism>
<dbReference type="PROSITE" id="PS51767">
    <property type="entry name" value="PEPTIDASE_A1"/>
    <property type="match status" value="1"/>
</dbReference>
<dbReference type="GO" id="GO:0006508">
    <property type="term" value="P:proteolysis"/>
    <property type="evidence" value="ECO:0007669"/>
    <property type="project" value="UniProtKB-KW"/>
</dbReference>
<accession>A0A914W872</accession>
<dbReference type="InterPro" id="IPR033121">
    <property type="entry name" value="PEPTIDASE_A1"/>
</dbReference>
<dbReference type="PRINTS" id="PR00792">
    <property type="entry name" value="PEPSIN"/>
</dbReference>
<evidence type="ECO:0000256" key="8">
    <source>
        <dbReference type="ARBA" id="ARBA00023157"/>
    </source>
</evidence>
<dbReference type="GO" id="GO:0004190">
    <property type="term" value="F:aspartic-type endopeptidase activity"/>
    <property type="evidence" value="ECO:0007669"/>
    <property type="project" value="UniProtKB-KW"/>
</dbReference>
<keyword evidence="13" id="KW-1185">Reference proteome</keyword>
<keyword evidence="6 10" id="KW-0064">Aspartyl protease</keyword>
<evidence type="ECO:0000259" key="12">
    <source>
        <dbReference type="PROSITE" id="PS51767"/>
    </source>
</evidence>
<dbReference type="GO" id="GO:0005764">
    <property type="term" value="C:lysosome"/>
    <property type="evidence" value="ECO:0007669"/>
    <property type="project" value="TreeGrafter"/>
</dbReference>
<dbReference type="InterPro" id="IPR021109">
    <property type="entry name" value="Peptidase_aspartic_dom_sf"/>
</dbReference>
<dbReference type="CDD" id="cd05471">
    <property type="entry name" value="pepsin_like"/>
    <property type="match status" value="1"/>
</dbReference>
<evidence type="ECO:0000256" key="10">
    <source>
        <dbReference type="RuleBase" id="RU000454"/>
    </source>
</evidence>
<dbReference type="FunFam" id="2.40.70.10:FF:000058">
    <property type="entry name" value="ASpartyl Protease"/>
    <property type="match status" value="1"/>
</dbReference>
<feature type="region of interest" description="Disordered" evidence="11">
    <location>
        <begin position="292"/>
        <end position="315"/>
    </location>
</feature>
<keyword evidence="8" id="KW-1015">Disulfide bond</keyword>
<name>A0A914W872_9BILA</name>
<evidence type="ECO:0000256" key="6">
    <source>
        <dbReference type="ARBA" id="ARBA00022750"/>
    </source>
</evidence>
<keyword evidence="7 10" id="KW-0378">Hydrolase</keyword>
<evidence type="ECO:0000256" key="4">
    <source>
        <dbReference type="ARBA" id="ARBA00022670"/>
    </source>
</evidence>
<dbReference type="PANTHER" id="PTHR47966">
    <property type="entry name" value="BETA-SITE APP-CLEAVING ENZYME, ISOFORM A-RELATED"/>
    <property type="match status" value="1"/>
</dbReference>
<dbReference type="Gene3D" id="2.40.70.10">
    <property type="entry name" value="Acid Proteases"/>
    <property type="match status" value="2"/>
</dbReference>
<dbReference type="InterPro" id="IPR001461">
    <property type="entry name" value="Aspartic_peptidase_A1"/>
</dbReference>
<evidence type="ECO:0000256" key="2">
    <source>
        <dbReference type="ARBA" id="ARBA00007447"/>
    </source>
</evidence>
<comment type="subcellular location">
    <subcellularLocation>
        <location evidence="1">Secreted</location>
    </subcellularLocation>
</comment>
<evidence type="ECO:0000256" key="7">
    <source>
        <dbReference type="ARBA" id="ARBA00022801"/>
    </source>
</evidence>
<proteinExistence type="inferred from homology"/>
<dbReference type="Proteomes" id="UP000887566">
    <property type="component" value="Unplaced"/>
</dbReference>
<keyword evidence="3" id="KW-0964">Secreted</keyword>
<reference evidence="14" key="1">
    <citation type="submission" date="2022-11" db="UniProtKB">
        <authorList>
            <consortium name="WormBaseParasite"/>
        </authorList>
    </citation>
    <scope>IDENTIFICATION</scope>
</reference>
<dbReference type="GO" id="GO:0005576">
    <property type="term" value="C:extracellular region"/>
    <property type="evidence" value="ECO:0007669"/>
    <property type="project" value="UniProtKB-SubCell"/>
</dbReference>
<keyword evidence="5" id="KW-0732">Signal</keyword>
<protein>
    <submittedName>
        <fullName evidence="14">Peptidase A1 domain-containing protein</fullName>
    </submittedName>
</protein>
<sequence length="315" mass="33698">MFATPSERFMFGDSGVCAKNQKFGQATSIAEFFADQPIDGILGMAFTSLAVDSITPPFITASPQLDHPYFTVWFTHKGAAEDVVGGMFTYGGLDAVHCSPTTTWIPLSSATYFQFTINGVSAGSYSSTEKSEVISDTGTSLIAGPSGPIGGIAKALGGKYNSGEELWYVDCKAQVPNVTYTISGNKYDLTQSTMIVPSGEGNTCILAIFEFGGGGFGPSWILGDPFIRQYCNTYDVGAKRIGEESIAGSRWNPLEARWSHPELMTPTAAPQVVIYHALARSLVANRGAARSCARSRRRDRSGPFPKPSVVGARHN</sequence>
<keyword evidence="9" id="KW-0325">Glycoprotein</keyword>
<evidence type="ECO:0000256" key="1">
    <source>
        <dbReference type="ARBA" id="ARBA00004613"/>
    </source>
</evidence>
<dbReference type="PANTHER" id="PTHR47966:SF45">
    <property type="entry name" value="PEPTIDASE A1 DOMAIN-CONTAINING PROTEIN"/>
    <property type="match status" value="1"/>
</dbReference>
<evidence type="ECO:0000256" key="9">
    <source>
        <dbReference type="ARBA" id="ARBA00023180"/>
    </source>
</evidence>
<evidence type="ECO:0000256" key="3">
    <source>
        <dbReference type="ARBA" id="ARBA00022525"/>
    </source>
</evidence>
<comment type="similarity">
    <text evidence="2 10">Belongs to the peptidase A1 family.</text>
</comment>
<dbReference type="InterPro" id="IPR034164">
    <property type="entry name" value="Pepsin-like_dom"/>
</dbReference>
<keyword evidence="4 10" id="KW-0645">Protease</keyword>
<evidence type="ECO:0000313" key="13">
    <source>
        <dbReference type="Proteomes" id="UP000887566"/>
    </source>
</evidence>
<dbReference type="Pfam" id="PF00026">
    <property type="entry name" value="Asp"/>
    <property type="match status" value="1"/>
</dbReference>
<evidence type="ECO:0000313" key="14">
    <source>
        <dbReference type="WBParaSite" id="PSAMB.scaffold3291size18898.g21069.t1"/>
    </source>
</evidence>
<dbReference type="PROSITE" id="PS00141">
    <property type="entry name" value="ASP_PROTEASE"/>
    <property type="match status" value="1"/>
</dbReference>
<dbReference type="SUPFAM" id="SSF50630">
    <property type="entry name" value="Acid proteases"/>
    <property type="match status" value="1"/>
</dbReference>
<dbReference type="WBParaSite" id="PSAMB.scaffold3291size18898.g21069.t1">
    <property type="protein sequence ID" value="PSAMB.scaffold3291size18898.g21069.t1"/>
    <property type="gene ID" value="PSAMB.scaffold3291size18898.g21069"/>
</dbReference>
<dbReference type="AlphaFoldDB" id="A0A914W872"/>
<feature type="domain" description="Peptidase A1" evidence="12">
    <location>
        <begin position="1"/>
        <end position="244"/>
    </location>
</feature>
<evidence type="ECO:0000256" key="11">
    <source>
        <dbReference type="SAM" id="MobiDB-lite"/>
    </source>
</evidence>
<evidence type="ECO:0000256" key="5">
    <source>
        <dbReference type="ARBA" id="ARBA00022729"/>
    </source>
</evidence>
<dbReference type="InterPro" id="IPR001969">
    <property type="entry name" value="Aspartic_peptidase_AS"/>
</dbReference>